<evidence type="ECO:0000313" key="9">
    <source>
        <dbReference type="EMBL" id="MQY28920.1"/>
    </source>
</evidence>
<comment type="caution">
    <text evidence="9">The sequence shown here is derived from an EMBL/GenBank/DDBJ whole genome shotgun (WGS) entry which is preliminary data.</text>
</comment>
<name>A0A7K0DT18_9NOCA</name>
<evidence type="ECO:0000256" key="6">
    <source>
        <dbReference type="ARBA" id="ARBA00023136"/>
    </source>
</evidence>
<evidence type="ECO:0000256" key="3">
    <source>
        <dbReference type="ARBA" id="ARBA00022475"/>
    </source>
</evidence>
<feature type="transmembrane region" description="Helical" evidence="7">
    <location>
        <begin position="82"/>
        <end position="101"/>
    </location>
</feature>
<feature type="transmembrane region" description="Helical" evidence="7">
    <location>
        <begin position="51"/>
        <end position="70"/>
    </location>
</feature>
<organism evidence="9 10">
    <name type="scientific">Nocardia aurantia</name>
    <dbReference type="NCBI Taxonomy" id="2585199"/>
    <lineage>
        <taxon>Bacteria</taxon>
        <taxon>Bacillati</taxon>
        <taxon>Actinomycetota</taxon>
        <taxon>Actinomycetes</taxon>
        <taxon>Mycobacteriales</taxon>
        <taxon>Nocardiaceae</taxon>
        <taxon>Nocardia</taxon>
    </lineage>
</organism>
<keyword evidence="3" id="KW-1003">Cell membrane</keyword>
<sequence length="265" mass="28388">MQQMMSIAVPEIGFGHMVFTGEHRVFDLIAATTNALNGALLARRPDHFRNFTVSGILLMAVIGGIGGGVARDVLLSEIPVALLNPAFIVLSLAAGTLGYLLSYAKGQLFREGLFQFVTSTALPWYAIVGVQKATEHHVPILGAVAVGVVGPTAGRYIIDLTCGVTPKQFIQGELFVTTTVVTSVTWLIIDATGLATLWCTLIAFAVGFTLRVTALYRGWEEPLAAEPLGVYIHRESRPLLGRKLAGKSHSEIRSLGLDPTTPPPR</sequence>
<evidence type="ECO:0000256" key="4">
    <source>
        <dbReference type="ARBA" id="ARBA00022692"/>
    </source>
</evidence>
<dbReference type="Pfam" id="PF03458">
    <property type="entry name" value="Gly_transporter"/>
    <property type="match status" value="2"/>
</dbReference>
<evidence type="ECO:0000256" key="1">
    <source>
        <dbReference type="ARBA" id="ARBA00004651"/>
    </source>
</evidence>
<dbReference type="EMBL" id="WEGI01000010">
    <property type="protein sequence ID" value="MQY28920.1"/>
    <property type="molecule type" value="Genomic_DNA"/>
</dbReference>
<evidence type="ECO:0000259" key="8">
    <source>
        <dbReference type="Pfam" id="PF03458"/>
    </source>
</evidence>
<comment type="similarity">
    <text evidence="2">Belongs to the UPF0126 family.</text>
</comment>
<evidence type="ECO:0000313" key="10">
    <source>
        <dbReference type="Proteomes" id="UP000431401"/>
    </source>
</evidence>
<gene>
    <name evidence="9" type="ORF">NRB56_45090</name>
</gene>
<feature type="transmembrane region" description="Helical" evidence="7">
    <location>
        <begin position="137"/>
        <end position="158"/>
    </location>
</feature>
<feature type="transmembrane region" description="Helical" evidence="7">
    <location>
        <begin position="195"/>
        <end position="216"/>
    </location>
</feature>
<evidence type="ECO:0000256" key="7">
    <source>
        <dbReference type="SAM" id="Phobius"/>
    </source>
</evidence>
<dbReference type="AlphaFoldDB" id="A0A7K0DT18"/>
<proteinExistence type="inferred from homology"/>
<evidence type="ECO:0000256" key="2">
    <source>
        <dbReference type="ARBA" id="ARBA00008193"/>
    </source>
</evidence>
<keyword evidence="6 7" id="KW-0472">Membrane</keyword>
<keyword evidence="4 7" id="KW-0812">Transmembrane</keyword>
<dbReference type="PANTHER" id="PTHR30506">
    <property type="entry name" value="INNER MEMBRANE PROTEIN"/>
    <property type="match status" value="1"/>
</dbReference>
<dbReference type="PANTHER" id="PTHR30506:SF3">
    <property type="entry name" value="UPF0126 INNER MEMBRANE PROTEIN YADS-RELATED"/>
    <property type="match status" value="1"/>
</dbReference>
<reference evidence="9 10" key="1">
    <citation type="submission" date="2019-10" db="EMBL/GenBank/DDBJ databases">
        <title>Nocardia macrotermitis sp. nov. and Nocardia aurantia sp. nov., isolated from the gut of fungus growing-termite Macrotermes natalensis.</title>
        <authorList>
            <person name="Benndorf R."/>
            <person name="Schwitalla J."/>
            <person name="Martin K."/>
            <person name="De Beer W."/>
            <person name="Kaster A.-K."/>
            <person name="Vollmers J."/>
            <person name="Poulsen M."/>
            <person name="Beemelmanns C."/>
        </authorList>
    </citation>
    <scope>NUCLEOTIDE SEQUENCE [LARGE SCALE GENOMIC DNA]</scope>
    <source>
        <strain evidence="9 10">RB56</strain>
    </source>
</reference>
<keyword evidence="5 7" id="KW-1133">Transmembrane helix</keyword>
<feature type="domain" description="Glycine transporter" evidence="8">
    <location>
        <begin position="121"/>
        <end position="189"/>
    </location>
</feature>
<accession>A0A7K0DT18</accession>
<feature type="domain" description="Glycine transporter" evidence="8">
    <location>
        <begin position="25"/>
        <end position="101"/>
    </location>
</feature>
<comment type="subcellular location">
    <subcellularLocation>
        <location evidence="1">Cell membrane</location>
        <topology evidence="1">Multi-pass membrane protein</topology>
    </subcellularLocation>
</comment>
<evidence type="ECO:0000256" key="5">
    <source>
        <dbReference type="ARBA" id="ARBA00022989"/>
    </source>
</evidence>
<keyword evidence="10" id="KW-1185">Reference proteome</keyword>
<dbReference type="GO" id="GO:0005886">
    <property type="term" value="C:plasma membrane"/>
    <property type="evidence" value="ECO:0007669"/>
    <property type="project" value="UniProtKB-SubCell"/>
</dbReference>
<dbReference type="InterPro" id="IPR005115">
    <property type="entry name" value="Gly_transporter"/>
</dbReference>
<protein>
    <recommendedName>
        <fullName evidence="8">Glycine transporter domain-containing protein</fullName>
    </recommendedName>
</protein>
<dbReference type="Proteomes" id="UP000431401">
    <property type="component" value="Unassembled WGS sequence"/>
</dbReference>